<evidence type="ECO:0000256" key="1">
    <source>
        <dbReference type="ARBA" id="ARBA00010641"/>
    </source>
</evidence>
<dbReference type="SUPFAM" id="SSF88946">
    <property type="entry name" value="Sigma2 domain of RNA polymerase sigma factors"/>
    <property type="match status" value="1"/>
</dbReference>
<feature type="domain" description="RNA polymerase sigma factor 70 region 4 type 2" evidence="6">
    <location>
        <begin position="118"/>
        <end position="167"/>
    </location>
</feature>
<proteinExistence type="inferred from homology"/>
<dbReference type="InterPro" id="IPR013325">
    <property type="entry name" value="RNA_pol_sigma_r2"/>
</dbReference>
<keyword evidence="4" id="KW-0804">Transcription</keyword>
<dbReference type="InterPro" id="IPR036388">
    <property type="entry name" value="WH-like_DNA-bd_sf"/>
</dbReference>
<dbReference type="PANTHER" id="PTHR43133:SF46">
    <property type="entry name" value="RNA POLYMERASE SIGMA-70 FACTOR ECF SUBFAMILY"/>
    <property type="match status" value="1"/>
</dbReference>
<organism evidence="7 8">
    <name type="scientific">Sinomicrobium pectinilyticum</name>
    <dbReference type="NCBI Taxonomy" id="1084421"/>
    <lineage>
        <taxon>Bacteria</taxon>
        <taxon>Pseudomonadati</taxon>
        <taxon>Bacteroidota</taxon>
        <taxon>Flavobacteriia</taxon>
        <taxon>Flavobacteriales</taxon>
        <taxon>Flavobacteriaceae</taxon>
        <taxon>Sinomicrobium</taxon>
    </lineage>
</organism>
<dbReference type="InterPro" id="IPR013324">
    <property type="entry name" value="RNA_pol_sigma_r3/r4-like"/>
</dbReference>
<evidence type="ECO:0000256" key="3">
    <source>
        <dbReference type="ARBA" id="ARBA00023082"/>
    </source>
</evidence>
<evidence type="ECO:0000256" key="2">
    <source>
        <dbReference type="ARBA" id="ARBA00023015"/>
    </source>
</evidence>
<dbReference type="GO" id="GO:0016987">
    <property type="term" value="F:sigma factor activity"/>
    <property type="evidence" value="ECO:0007669"/>
    <property type="project" value="UniProtKB-KW"/>
</dbReference>
<accession>A0A3N0EJ13</accession>
<dbReference type="EMBL" id="RJTM01000068">
    <property type="protein sequence ID" value="RNL87873.1"/>
    <property type="molecule type" value="Genomic_DNA"/>
</dbReference>
<keyword evidence="8" id="KW-1185">Reference proteome</keyword>
<dbReference type="GO" id="GO:0006352">
    <property type="term" value="P:DNA-templated transcription initiation"/>
    <property type="evidence" value="ECO:0007669"/>
    <property type="project" value="InterPro"/>
</dbReference>
<dbReference type="Pfam" id="PF08281">
    <property type="entry name" value="Sigma70_r4_2"/>
    <property type="match status" value="1"/>
</dbReference>
<dbReference type="InterPro" id="IPR014284">
    <property type="entry name" value="RNA_pol_sigma-70_dom"/>
</dbReference>
<dbReference type="InterPro" id="IPR039425">
    <property type="entry name" value="RNA_pol_sigma-70-like"/>
</dbReference>
<dbReference type="Gene3D" id="1.10.10.10">
    <property type="entry name" value="Winged helix-like DNA-binding domain superfamily/Winged helix DNA-binding domain"/>
    <property type="match status" value="1"/>
</dbReference>
<dbReference type="Gene3D" id="1.10.1740.10">
    <property type="match status" value="1"/>
</dbReference>
<dbReference type="OrthoDB" id="1099849at2"/>
<dbReference type="NCBIfam" id="TIGR02937">
    <property type="entry name" value="sigma70-ECF"/>
    <property type="match status" value="1"/>
</dbReference>
<name>A0A3N0EJ13_SINP1</name>
<keyword evidence="3" id="KW-0731">Sigma factor</keyword>
<dbReference type="Proteomes" id="UP000267469">
    <property type="component" value="Unassembled WGS sequence"/>
</dbReference>
<dbReference type="InterPro" id="IPR007627">
    <property type="entry name" value="RNA_pol_sigma70_r2"/>
</dbReference>
<comment type="similarity">
    <text evidence="1">Belongs to the sigma-70 factor family. ECF subfamily.</text>
</comment>
<reference evidence="7 8" key="1">
    <citation type="submission" date="2018-10" db="EMBL/GenBank/DDBJ databases">
        <title>Sinomicrobium pectinilyticum sp. nov., a pectinase-producing bacterium isolated from alkaline and saline soil, and emended description of the genus Sinomicrobium.</title>
        <authorList>
            <person name="Cheng B."/>
            <person name="Li C."/>
            <person name="Lai Q."/>
            <person name="Du M."/>
            <person name="Shao Z."/>
            <person name="Xu P."/>
            <person name="Yang C."/>
        </authorList>
    </citation>
    <scope>NUCLEOTIDE SEQUENCE [LARGE SCALE GENOMIC DNA]</scope>
    <source>
        <strain evidence="7 8">5DNS001</strain>
    </source>
</reference>
<evidence type="ECO:0000313" key="8">
    <source>
        <dbReference type="Proteomes" id="UP000267469"/>
    </source>
</evidence>
<evidence type="ECO:0000259" key="6">
    <source>
        <dbReference type="Pfam" id="PF08281"/>
    </source>
</evidence>
<sequence length="178" mass="20904">MSLYMSLLSDFKKGDKKALERIYRKYYQRIYFLALHFTRAPVEAEDLVHDIFLKFYNTRDRLSDSVTVEAQLVRIARFFILDTLKKKKHLLSADELSLPESREFPETGEEAEIFKAQRQKLLHAIEQLPGRCKEIFTLYKIEGLTRTEIADYKKISVKTVENQISKANKILKKELGVL</sequence>
<protein>
    <submittedName>
        <fullName evidence="7">Sigma-70 family RNA polymerase sigma factor</fullName>
    </submittedName>
</protein>
<gene>
    <name evidence="7" type="ORF">ED312_09610</name>
</gene>
<dbReference type="AlphaFoldDB" id="A0A3N0EJ13"/>
<evidence type="ECO:0000259" key="5">
    <source>
        <dbReference type="Pfam" id="PF04542"/>
    </source>
</evidence>
<comment type="caution">
    <text evidence="7">The sequence shown here is derived from an EMBL/GenBank/DDBJ whole genome shotgun (WGS) entry which is preliminary data.</text>
</comment>
<evidence type="ECO:0000313" key="7">
    <source>
        <dbReference type="EMBL" id="RNL87873.1"/>
    </source>
</evidence>
<feature type="domain" description="RNA polymerase sigma-70 region 2" evidence="5">
    <location>
        <begin position="22"/>
        <end position="88"/>
    </location>
</feature>
<dbReference type="InterPro" id="IPR013249">
    <property type="entry name" value="RNA_pol_sigma70_r4_t2"/>
</dbReference>
<keyword evidence="2" id="KW-0805">Transcription regulation</keyword>
<dbReference type="Pfam" id="PF04542">
    <property type="entry name" value="Sigma70_r2"/>
    <property type="match status" value="1"/>
</dbReference>
<evidence type="ECO:0000256" key="4">
    <source>
        <dbReference type="ARBA" id="ARBA00023163"/>
    </source>
</evidence>
<dbReference type="SUPFAM" id="SSF88659">
    <property type="entry name" value="Sigma3 and sigma4 domains of RNA polymerase sigma factors"/>
    <property type="match status" value="1"/>
</dbReference>
<dbReference type="GO" id="GO:0003677">
    <property type="term" value="F:DNA binding"/>
    <property type="evidence" value="ECO:0007669"/>
    <property type="project" value="InterPro"/>
</dbReference>
<dbReference type="PANTHER" id="PTHR43133">
    <property type="entry name" value="RNA POLYMERASE ECF-TYPE SIGMA FACTO"/>
    <property type="match status" value="1"/>
</dbReference>